<sequence length="90" mass="10709">MFLIMEEIEDKITKCEAFILRQEKYITAMNSMSKDYVKDQEMATQCLQEILDINRNIQFLKNQLNYLNIEKMILLKEVGEEDEKGKLIDV</sequence>
<dbReference type="AlphaFoldDB" id="A0A137P608"/>
<dbReference type="EMBL" id="KQ964504">
    <property type="protein sequence ID" value="KXN70371.1"/>
    <property type="molecule type" value="Genomic_DNA"/>
</dbReference>
<keyword evidence="2" id="KW-1185">Reference proteome</keyword>
<evidence type="ECO:0000313" key="1">
    <source>
        <dbReference type="EMBL" id="KXN70371.1"/>
    </source>
</evidence>
<evidence type="ECO:0000313" key="2">
    <source>
        <dbReference type="Proteomes" id="UP000070444"/>
    </source>
</evidence>
<dbReference type="Proteomes" id="UP000070444">
    <property type="component" value="Unassembled WGS sequence"/>
</dbReference>
<accession>A0A137P608</accession>
<proteinExistence type="predicted"/>
<reference evidence="1 2" key="1">
    <citation type="journal article" date="2015" name="Genome Biol. Evol.">
        <title>Phylogenomic analyses indicate that early fungi evolved digesting cell walls of algal ancestors of land plants.</title>
        <authorList>
            <person name="Chang Y."/>
            <person name="Wang S."/>
            <person name="Sekimoto S."/>
            <person name="Aerts A.L."/>
            <person name="Choi C."/>
            <person name="Clum A."/>
            <person name="LaButti K.M."/>
            <person name="Lindquist E.A."/>
            <person name="Yee Ngan C."/>
            <person name="Ohm R.A."/>
            <person name="Salamov A.A."/>
            <person name="Grigoriev I.V."/>
            <person name="Spatafora J.W."/>
            <person name="Berbee M.L."/>
        </authorList>
    </citation>
    <scope>NUCLEOTIDE SEQUENCE [LARGE SCALE GENOMIC DNA]</scope>
    <source>
        <strain evidence="1 2">NRRL 28638</strain>
    </source>
</reference>
<gene>
    <name evidence="1" type="ORF">CONCODRAFT_161115</name>
</gene>
<name>A0A137P608_CONC2</name>
<organism evidence="1 2">
    <name type="scientific">Conidiobolus coronatus (strain ATCC 28846 / CBS 209.66 / NRRL 28638)</name>
    <name type="common">Delacroixia coronata</name>
    <dbReference type="NCBI Taxonomy" id="796925"/>
    <lineage>
        <taxon>Eukaryota</taxon>
        <taxon>Fungi</taxon>
        <taxon>Fungi incertae sedis</taxon>
        <taxon>Zoopagomycota</taxon>
        <taxon>Entomophthoromycotina</taxon>
        <taxon>Entomophthoromycetes</taxon>
        <taxon>Entomophthorales</taxon>
        <taxon>Ancylistaceae</taxon>
        <taxon>Conidiobolus</taxon>
    </lineage>
</organism>
<protein>
    <submittedName>
        <fullName evidence="1">Uncharacterized protein</fullName>
    </submittedName>
</protein>